<evidence type="ECO:0000313" key="1">
    <source>
        <dbReference type="EMBL" id="SHK47780.1"/>
    </source>
</evidence>
<proteinExistence type="predicted"/>
<gene>
    <name evidence="1" type="ORF">SAMN04488087_1213</name>
</gene>
<organism evidence="1 2">
    <name type="scientific">Rhodothermus profundi</name>
    <dbReference type="NCBI Taxonomy" id="633813"/>
    <lineage>
        <taxon>Bacteria</taxon>
        <taxon>Pseudomonadati</taxon>
        <taxon>Rhodothermota</taxon>
        <taxon>Rhodothermia</taxon>
        <taxon>Rhodothermales</taxon>
        <taxon>Rhodothermaceae</taxon>
        <taxon>Rhodothermus</taxon>
    </lineage>
</organism>
<reference evidence="2" key="1">
    <citation type="submission" date="2016-11" db="EMBL/GenBank/DDBJ databases">
        <authorList>
            <person name="Varghese N."/>
            <person name="Submissions S."/>
        </authorList>
    </citation>
    <scope>NUCLEOTIDE SEQUENCE [LARGE SCALE GENOMIC DNA]</scope>
    <source>
        <strain evidence="2">DSM 22212</strain>
    </source>
</reference>
<dbReference type="AlphaFoldDB" id="A0A1M6ST18"/>
<dbReference type="EMBL" id="FRAU01000003">
    <property type="protein sequence ID" value="SHK47780.1"/>
    <property type="molecule type" value="Genomic_DNA"/>
</dbReference>
<protein>
    <submittedName>
        <fullName evidence="1">Uncharacterized protein</fullName>
    </submittedName>
</protein>
<evidence type="ECO:0000313" key="2">
    <source>
        <dbReference type="Proteomes" id="UP000185812"/>
    </source>
</evidence>
<sequence length="43" mass="4498">MGVFGATLPKIHFQCEPGGSYRCDGEAILALLTSAGGMNEEPE</sequence>
<dbReference type="Proteomes" id="UP000185812">
    <property type="component" value="Unassembled WGS sequence"/>
</dbReference>
<name>A0A1M6ST18_9BACT</name>
<keyword evidence="2" id="KW-1185">Reference proteome</keyword>
<dbReference type="STRING" id="633813.SAMN04488087_1213"/>
<accession>A0A1M6ST18</accession>